<dbReference type="PANTHER" id="PTHR22991:SF42">
    <property type="entry name" value="C-TYPE LECTIN DOMAIN-CONTAINING PROTEIN"/>
    <property type="match status" value="1"/>
</dbReference>
<comment type="caution">
    <text evidence="6">The sequence shown here is derived from an EMBL/GenBank/DDBJ whole genome shotgun (WGS) entry which is preliminary data.</text>
</comment>
<feature type="non-terminal residue" evidence="6">
    <location>
        <position position="1"/>
    </location>
</feature>
<dbReference type="Pfam" id="PF00059">
    <property type="entry name" value="Lectin_C"/>
    <property type="match status" value="3"/>
</dbReference>
<feature type="signal peptide" evidence="3">
    <location>
        <begin position="1"/>
        <end position="16"/>
    </location>
</feature>
<feature type="domain" description="C-type lectin" evidence="5">
    <location>
        <begin position="29"/>
        <end position="148"/>
    </location>
</feature>
<sequence length="590" mass="64920">MLFVVFFAALLAGANAQSQCKNDDYTMLGNGKCYRVFTSNTAGSSASAACHLTGGELVSIHSETDNYIIGIWAQGNLVSEAWIGLRCDTLDTCGWLDGTPLNYTHFDDNPPDLDDGNCFFMKVGMVDVNIFNTWAVGKCDKKKNFICEQVDHIPTKAPTTVRPSPYPFSHSPDCGTYYLFNGWCYNVFPGGLSEPDAELTCEADGGHLVAIHEAFTNNFVTQLLASIGAPFGWIGLKYLPNGVYIWTNGSPMDYRNIPAILSPALGSCFAMSTLDQYYPAQWIPYNCSTLLPFVCQRPRADVPTTTKTLPTTQVVSSCGQTQYGGYSGQIPSPNYPYSFHGSYCYYQITGSSRAVNVEVPAIQGMNGFWVLTLFEGAQADRYYLIDEISSQDFPRIIHRSSSTNLLLVTFYSADSVIGQPFFVSYNSTQVPLYPTRNGTVTPATTTVAPRKLSCDVNWSLDEQRGVCYAISSPGTFDDGAGYCRLRYAQMLSVHSLQQETGLYALLNRAYPNGFFDVWIGGKFNINAWKWWDGTAFDYSAWVGGRDNGTSSSCASAVRHGASSFQQGWVARDCSIYLPAVCYRTANINAE</sequence>
<dbReference type="PROSITE" id="PS01180">
    <property type="entry name" value="CUB"/>
    <property type="match status" value="1"/>
</dbReference>
<keyword evidence="3" id="KW-0732">Signal</keyword>
<evidence type="ECO:0000259" key="4">
    <source>
        <dbReference type="PROSITE" id="PS01180"/>
    </source>
</evidence>
<name>A0AA36G957_9BILA</name>
<dbReference type="PROSITE" id="PS50041">
    <property type="entry name" value="C_TYPE_LECTIN_2"/>
    <property type="match status" value="3"/>
</dbReference>
<dbReference type="InterPro" id="IPR001304">
    <property type="entry name" value="C-type_lectin-like"/>
</dbReference>
<dbReference type="CDD" id="cd00037">
    <property type="entry name" value="CLECT"/>
    <property type="match status" value="3"/>
</dbReference>
<dbReference type="InterPro" id="IPR035914">
    <property type="entry name" value="Sperma_CUB_dom_sf"/>
</dbReference>
<feature type="chain" id="PRO_5041409424" evidence="3">
    <location>
        <begin position="17"/>
        <end position="590"/>
    </location>
</feature>
<dbReference type="InterPro" id="IPR016187">
    <property type="entry name" value="CTDL_fold"/>
</dbReference>
<feature type="domain" description="C-type lectin" evidence="5">
    <location>
        <begin position="463"/>
        <end position="582"/>
    </location>
</feature>
<protein>
    <submittedName>
        <fullName evidence="6">Uncharacterized protein</fullName>
    </submittedName>
</protein>
<dbReference type="EMBL" id="CATQJA010002648">
    <property type="protein sequence ID" value="CAJ0577128.1"/>
    <property type="molecule type" value="Genomic_DNA"/>
</dbReference>
<accession>A0AA36G957</accession>
<dbReference type="InterPro" id="IPR016186">
    <property type="entry name" value="C-type_lectin-like/link_sf"/>
</dbReference>
<dbReference type="InterPro" id="IPR000859">
    <property type="entry name" value="CUB_dom"/>
</dbReference>
<dbReference type="Gene3D" id="2.60.120.290">
    <property type="entry name" value="Spermadhesin, CUB domain"/>
    <property type="match status" value="1"/>
</dbReference>
<dbReference type="SUPFAM" id="SSF49854">
    <property type="entry name" value="Spermadhesin, CUB domain"/>
    <property type="match status" value="1"/>
</dbReference>
<dbReference type="InterPro" id="IPR050976">
    <property type="entry name" value="Snaclec"/>
</dbReference>
<reference evidence="6" key="1">
    <citation type="submission" date="2023-06" db="EMBL/GenBank/DDBJ databases">
        <authorList>
            <person name="Delattre M."/>
        </authorList>
    </citation>
    <scope>NUCLEOTIDE SEQUENCE</scope>
    <source>
        <strain evidence="6">AF72</strain>
    </source>
</reference>
<dbReference type="Gene3D" id="3.10.100.10">
    <property type="entry name" value="Mannose-Binding Protein A, subunit A"/>
    <property type="match status" value="3"/>
</dbReference>
<comment type="caution">
    <text evidence="2">Lacks conserved residue(s) required for the propagation of feature annotation.</text>
</comment>
<evidence type="ECO:0000313" key="7">
    <source>
        <dbReference type="Proteomes" id="UP001177023"/>
    </source>
</evidence>
<gene>
    <name evidence="6" type="ORF">MSPICULIGERA_LOCUS15406</name>
</gene>
<evidence type="ECO:0000256" key="2">
    <source>
        <dbReference type="PROSITE-ProRule" id="PRU00059"/>
    </source>
</evidence>
<organism evidence="6 7">
    <name type="scientific">Mesorhabditis spiculigera</name>
    <dbReference type="NCBI Taxonomy" id="96644"/>
    <lineage>
        <taxon>Eukaryota</taxon>
        <taxon>Metazoa</taxon>
        <taxon>Ecdysozoa</taxon>
        <taxon>Nematoda</taxon>
        <taxon>Chromadorea</taxon>
        <taxon>Rhabditida</taxon>
        <taxon>Rhabditina</taxon>
        <taxon>Rhabditomorpha</taxon>
        <taxon>Rhabditoidea</taxon>
        <taxon>Rhabditidae</taxon>
        <taxon>Mesorhabditinae</taxon>
        <taxon>Mesorhabditis</taxon>
    </lineage>
</organism>
<feature type="domain" description="C-type lectin" evidence="5">
    <location>
        <begin position="180"/>
        <end position="296"/>
    </location>
</feature>
<keyword evidence="7" id="KW-1185">Reference proteome</keyword>
<feature type="domain" description="CUB" evidence="4">
    <location>
        <begin position="318"/>
        <end position="428"/>
    </location>
</feature>
<dbReference type="AlphaFoldDB" id="A0AA36G957"/>
<evidence type="ECO:0000256" key="1">
    <source>
        <dbReference type="ARBA" id="ARBA00023157"/>
    </source>
</evidence>
<evidence type="ECO:0000313" key="6">
    <source>
        <dbReference type="EMBL" id="CAJ0577128.1"/>
    </source>
</evidence>
<dbReference type="PANTHER" id="PTHR22991">
    <property type="entry name" value="PROTEIN CBG13490"/>
    <property type="match status" value="1"/>
</dbReference>
<proteinExistence type="predicted"/>
<keyword evidence="1" id="KW-1015">Disulfide bond</keyword>
<evidence type="ECO:0000259" key="5">
    <source>
        <dbReference type="PROSITE" id="PS50041"/>
    </source>
</evidence>
<dbReference type="SUPFAM" id="SSF56436">
    <property type="entry name" value="C-type lectin-like"/>
    <property type="match status" value="3"/>
</dbReference>
<dbReference type="SMART" id="SM00034">
    <property type="entry name" value="CLECT"/>
    <property type="match status" value="3"/>
</dbReference>
<evidence type="ECO:0000256" key="3">
    <source>
        <dbReference type="SAM" id="SignalP"/>
    </source>
</evidence>
<dbReference type="Proteomes" id="UP001177023">
    <property type="component" value="Unassembled WGS sequence"/>
</dbReference>